<name>S7Q977_GLOTA</name>
<dbReference type="HOGENOM" id="CLU_416216_0_0_1"/>
<feature type="region of interest" description="Disordered" evidence="1">
    <location>
        <begin position="197"/>
        <end position="229"/>
    </location>
</feature>
<dbReference type="AlphaFoldDB" id="S7Q977"/>
<dbReference type="Proteomes" id="UP000030669">
    <property type="component" value="Unassembled WGS sequence"/>
</dbReference>
<evidence type="ECO:0000256" key="1">
    <source>
        <dbReference type="SAM" id="MobiDB-lite"/>
    </source>
</evidence>
<dbReference type="GeneID" id="19301886"/>
<keyword evidence="3" id="KW-1185">Reference proteome</keyword>
<accession>S7Q977</accession>
<feature type="compositionally biased region" description="Pro residues" evidence="1">
    <location>
        <begin position="344"/>
        <end position="359"/>
    </location>
</feature>
<evidence type="ECO:0000313" key="2">
    <source>
        <dbReference type="EMBL" id="EPQ56062.1"/>
    </source>
</evidence>
<dbReference type="RefSeq" id="XP_007866053.1">
    <property type="nucleotide sequence ID" value="XM_007867862.1"/>
</dbReference>
<proteinExistence type="predicted"/>
<organism evidence="2 3">
    <name type="scientific">Gloeophyllum trabeum (strain ATCC 11539 / FP-39264 / Madison 617)</name>
    <name type="common">Brown rot fungus</name>
    <dbReference type="NCBI Taxonomy" id="670483"/>
    <lineage>
        <taxon>Eukaryota</taxon>
        <taxon>Fungi</taxon>
        <taxon>Dikarya</taxon>
        <taxon>Basidiomycota</taxon>
        <taxon>Agaricomycotina</taxon>
        <taxon>Agaricomycetes</taxon>
        <taxon>Gloeophyllales</taxon>
        <taxon>Gloeophyllaceae</taxon>
        <taxon>Gloeophyllum</taxon>
    </lineage>
</organism>
<gene>
    <name evidence="2" type="ORF">GLOTRDRAFT_129261</name>
</gene>
<sequence length="659" mass="73281">MIPHRTPATDLQVQPSFAIPASVPKESLSMTQVLTQTAANGDRDQSSVAKARQDYSRALPPDYAKAFHERNDARKKAADMAGLARRRQLEIDGEVRVLFWNENGQQPKCCLLTCIVPGIFKLLDHTRELQHLGLRVDSFVQFFDRRHQQWTDIAVEKVLQLPKDADRTVLLRSSEDVTDLRDFLVYLGVAHGGIKRPRSPDDEGALAALAPPPPADEKRSRQAASAASPCVSGSQAIDLSKVPSSKTPPGLFPLKQLRDMAPKMEHMLRLAAEASGTSLKDRFLQVFGYEMPSNKRQRYYECQSEWIVAPDNEKVAALTSDETWRSFARRMGARVAARRQGAPLPEPFPRPASAALPPPTEAEVIDVDANEADENVEQKPSSMSSATDAAVPSALTDAVPPYSDLDVYAAKSCEDDMTELVTGWLKNADDGALPVMLLKGVRQVIGLDHEQMQANRDMLEAAGVVDPVPLDVYSIQEPPWTGANILEVRRAERIQISRRKELYLLDVLEHGETTAYIGKTSFIPTAAPPASAEWNKMQGIHLWAEMCRLCVLHTSVAEFKHLAHTKGVIIHPFKFLETGLLRMVPTARSSAPSRPDIGDDAEVSYWIIQPRREEEIDAHRVDIIWDQRADSVDMVFLGFQGFIDPGTSEAVLFDWESYQ</sequence>
<reference evidence="2 3" key="1">
    <citation type="journal article" date="2012" name="Science">
        <title>The Paleozoic origin of enzymatic lignin decomposition reconstructed from 31 fungal genomes.</title>
        <authorList>
            <person name="Floudas D."/>
            <person name="Binder M."/>
            <person name="Riley R."/>
            <person name="Barry K."/>
            <person name="Blanchette R.A."/>
            <person name="Henrissat B."/>
            <person name="Martinez A.T."/>
            <person name="Otillar R."/>
            <person name="Spatafora J.W."/>
            <person name="Yadav J.S."/>
            <person name="Aerts A."/>
            <person name="Benoit I."/>
            <person name="Boyd A."/>
            <person name="Carlson A."/>
            <person name="Copeland A."/>
            <person name="Coutinho P.M."/>
            <person name="de Vries R.P."/>
            <person name="Ferreira P."/>
            <person name="Findley K."/>
            <person name="Foster B."/>
            <person name="Gaskell J."/>
            <person name="Glotzer D."/>
            <person name="Gorecki P."/>
            <person name="Heitman J."/>
            <person name="Hesse C."/>
            <person name="Hori C."/>
            <person name="Igarashi K."/>
            <person name="Jurgens J.A."/>
            <person name="Kallen N."/>
            <person name="Kersten P."/>
            <person name="Kohler A."/>
            <person name="Kuees U."/>
            <person name="Kumar T.K.A."/>
            <person name="Kuo A."/>
            <person name="LaButti K."/>
            <person name="Larrondo L.F."/>
            <person name="Lindquist E."/>
            <person name="Ling A."/>
            <person name="Lombard V."/>
            <person name="Lucas S."/>
            <person name="Lundell T."/>
            <person name="Martin R."/>
            <person name="McLaughlin D.J."/>
            <person name="Morgenstern I."/>
            <person name="Morin E."/>
            <person name="Murat C."/>
            <person name="Nagy L.G."/>
            <person name="Nolan M."/>
            <person name="Ohm R.A."/>
            <person name="Patyshakuliyeva A."/>
            <person name="Rokas A."/>
            <person name="Ruiz-Duenas F.J."/>
            <person name="Sabat G."/>
            <person name="Salamov A."/>
            <person name="Samejima M."/>
            <person name="Schmutz J."/>
            <person name="Slot J.C."/>
            <person name="St John F."/>
            <person name="Stenlid J."/>
            <person name="Sun H."/>
            <person name="Sun S."/>
            <person name="Syed K."/>
            <person name="Tsang A."/>
            <person name="Wiebenga A."/>
            <person name="Young D."/>
            <person name="Pisabarro A."/>
            <person name="Eastwood D.C."/>
            <person name="Martin F."/>
            <person name="Cullen D."/>
            <person name="Grigoriev I.V."/>
            <person name="Hibbett D.S."/>
        </authorList>
    </citation>
    <scope>NUCLEOTIDE SEQUENCE [LARGE SCALE GENOMIC DNA]</scope>
    <source>
        <strain evidence="2 3">ATCC 11539</strain>
    </source>
</reference>
<feature type="region of interest" description="Disordered" evidence="1">
    <location>
        <begin position="339"/>
        <end position="359"/>
    </location>
</feature>
<protein>
    <submittedName>
        <fullName evidence="2">Uncharacterized protein</fullName>
    </submittedName>
</protein>
<evidence type="ECO:0000313" key="3">
    <source>
        <dbReference type="Proteomes" id="UP000030669"/>
    </source>
</evidence>
<dbReference type="KEGG" id="gtr:GLOTRDRAFT_129261"/>
<dbReference type="EMBL" id="KB469301">
    <property type="protein sequence ID" value="EPQ56062.1"/>
    <property type="molecule type" value="Genomic_DNA"/>
</dbReference>